<proteinExistence type="predicted"/>
<dbReference type="AlphaFoldDB" id="A0A0R1VZB6"/>
<dbReference type="FunFam" id="1.10.3210.10:FF:000008">
    <property type="entry name" value="3'-5' exoribonuclease YhaM"/>
    <property type="match status" value="1"/>
</dbReference>
<reference evidence="4 5" key="1">
    <citation type="journal article" date="2015" name="Genome Announc.">
        <title>Expanding the biotechnology potential of lactobacilli through comparative genomics of 213 strains and associated genera.</title>
        <authorList>
            <person name="Sun Z."/>
            <person name="Harris H.M."/>
            <person name="McCann A."/>
            <person name="Guo C."/>
            <person name="Argimon S."/>
            <person name="Zhang W."/>
            <person name="Yang X."/>
            <person name="Jeffery I.B."/>
            <person name="Cooney J.C."/>
            <person name="Kagawa T.F."/>
            <person name="Liu W."/>
            <person name="Song Y."/>
            <person name="Salvetti E."/>
            <person name="Wrobel A."/>
            <person name="Rasinkangas P."/>
            <person name="Parkhill J."/>
            <person name="Rea M.C."/>
            <person name="O'Sullivan O."/>
            <person name="Ritari J."/>
            <person name="Douillard F.P."/>
            <person name="Paul Ross R."/>
            <person name="Yang R."/>
            <person name="Briner A.E."/>
            <person name="Felis G.E."/>
            <person name="de Vos W.M."/>
            <person name="Barrangou R."/>
            <person name="Klaenhammer T.R."/>
            <person name="Caufield P.W."/>
            <person name="Cui Y."/>
            <person name="Zhang H."/>
            <person name="O'Toole P.W."/>
        </authorList>
    </citation>
    <scope>NUCLEOTIDE SEQUENCE [LARGE SCALE GENOMIC DNA]</scope>
    <source>
        <strain evidence="4 5">DSM 17758</strain>
    </source>
</reference>
<dbReference type="CDD" id="cd00077">
    <property type="entry name" value="HDc"/>
    <property type="match status" value="1"/>
</dbReference>
<dbReference type="PROSITE" id="PS51831">
    <property type="entry name" value="HD"/>
    <property type="match status" value="1"/>
</dbReference>
<dbReference type="GO" id="GO:0031125">
    <property type="term" value="P:rRNA 3'-end processing"/>
    <property type="evidence" value="ECO:0007669"/>
    <property type="project" value="TreeGrafter"/>
</dbReference>
<dbReference type="PANTHER" id="PTHR37294:SF1">
    <property type="entry name" value="3'-5' EXORIBONUCLEASE YHAM"/>
    <property type="match status" value="1"/>
</dbReference>
<dbReference type="EMBL" id="AZFX01000032">
    <property type="protein sequence ID" value="KRM10974.1"/>
    <property type="molecule type" value="Genomic_DNA"/>
</dbReference>
<keyword evidence="2 4" id="KW-0540">Nuclease</keyword>
<dbReference type="InterPro" id="IPR004365">
    <property type="entry name" value="NA-bd_OB_tRNA"/>
</dbReference>
<dbReference type="Pfam" id="PF01966">
    <property type="entry name" value="HD"/>
    <property type="match status" value="1"/>
</dbReference>
<dbReference type="InterPro" id="IPR012340">
    <property type="entry name" value="NA-bd_OB-fold"/>
</dbReference>
<dbReference type="Gene3D" id="2.40.50.140">
    <property type="entry name" value="Nucleic acid-binding proteins"/>
    <property type="match status" value="1"/>
</dbReference>
<dbReference type="InterPro" id="IPR006674">
    <property type="entry name" value="HD_domain"/>
</dbReference>
<evidence type="ECO:0000256" key="1">
    <source>
        <dbReference type="ARBA" id="ARBA00022801"/>
    </source>
</evidence>
<evidence type="ECO:0000256" key="2">
    <source>
        <dbReference type="ARBA" id="ARBA00022839"/>
    </source>
</evidence>
<dbReference type="GO" id="GO:0003676">
    <property type="term" value="F:nucleic acid binding"/>
    <property type="evidence" value="ECO:0007669"/>
    <property type="project" value="InterPro"/>
</dbReference>
<dbReference type="GO" id="GO:0004527">
    <property type="term" value="F:exonuclease activity"/>
    <property type="evidence" value="ECO:0007669"/>
    <property type="project" value="UniProtKB-KW"/>
</dbReference>
<dbReference type="InterPro" id="IPR003607">
    <property type="entry name" value="HD/PDEase_dom"/>
</dbReference>
<keyword evidence="2 4" id="KW-0269">Exonuclease</keyword>
<organism evidence="4 5">
    <name type="scientific">Lapidilactobacillus concavus DSM 17758</name>
    <dbReference type="NCBI Taxonomy" id="1423735"/>
    <lineage>
        <taxon>Bacteria</taxon>
        <taxon>Bacillati</taxon>
        <taxon>Bacillota</taxon>
        <taxon>Bacilli</taxon>
        <taxon>Lactobacillales</taxon>
        <taxon>Lactobacillaceae</taxon>
        <taxon>Lapidilactobacillus</taxon>
    </lineage>
</organism>
<gene>
    <name evidence="4" type="ORF">FC15_GL001186</name>
</gene>
<dbReference type="Pfam" id="PF01336">
    <property type="entry name" value="tRNA_anti-codon"/>
    <property type="match status" value="1"/>
</dbReference>
<dbReference type="InterPro" id="IPR050798">
    <property type="entry name" value="YhaM_exoribonuc/phosphodiest"/>
</dbReference>
<name>A0A0R1VZB6_9LACO</name>
<sequence length="317" mass="35545">MAILAGQLANLKNGAPFQIVVMIKQAEVRVAKNGKRFISLIFQDRSGEISGMYWDAKDEDIQHFASGAIVHLEGQRDLYNGQPQVKITKLFLADSNEGFQTSQFVAQAPMSSAQMQDEIQKAMFDIQNAKWNRIVRFLLQKYQNAFYEHPAAKSNHHDFTGGLAFHTLSMMRLAKAISQQYSQINYSLLLAGTILHDLGKTIELSGAVGTEYTVPGNLIGHIVLIDEQIVLACQALKISEADEDVLLLRHMVLAHHGLLEYGSPERPKLLEAEVLHYIDEIDASINMISKALNKTEPGSFSERVFGLDNRQFYRPKD</sequence>
<evidence type="ECO:0000259" key="3">
    <source>
        <dbReference type="PROSITE" id="PS51831"/>
    </source>
</evidence>
<evidence type="ECO:0000313" key="4">
    <source>
        <dbReference type="EMBL" id="KRM10974.1"/>
    </source>
</evidence>
<dbReference type="Proteomes" id="UP000051315">
    <property type="component" value="Unassembled WGS sequence"/>
</dbReference>
<keyword evidence="5" id="KW-1185">Reference proteome</keyword>
<feature type="domain" description="HD" evidence="3">
    <location>
        <begin position="163"/>
        <end position="284"/>
    </location>
</feature>
<evidence type="ECO:0000313" key="5">
    <source>
        <dbReference type="Proteomes" id="UP000051315"/>
    </source>
</evidence>
<keyword evidence="1" id="KW-0378">Hydrolase</keyword>
<dbReference type="PANTHER" id="PTHR37294">
    <property type="entry name" value="3'-5' EXORIBONUCLEASE YHAM"/>
    <property type="match status" value="1"/>
</dbReference>
<dbReference type="PATRIC" id="fig|1423735.3.peg.1231"/>
<protein>
    <submittedName>
        <fullName evidence="4">3-to-5 exonuclease</fullName>
    </submittedName>
</protein>
<dbReference type="Gene3D" id="1.10.3210.10">
    <property type="entry name" value="Hypothetical protein af1432"/>
    <property type="match status" value="1"/>
</dbReference>
<comment type="caution">
    <text evidence="4">The sequence shown here is derived from an EMBL/GenBank/DDBJ whole genome shotgun (WGS) entry which is preliminary data.</text>
</comment>
<accession>A0A0R1VZB6</accession>
<dbReference type="SUPFAM" id="SSF109604">
    <property type="entry name" value="HD-domain/PDEase-like"/>
    <property type="match status" value="1"/>
</dbReference>
<dbReference type="CDD" id="cd04492">
    <property type="entry name" value="YhaM_OBF_like"/>
    <property type="match status" value="1"/>
</dbReference>
<dbReference type="STRING" id="1423735.FC15_GL001186"/>